<dbReference type="EMBL" id="JAVLVT010000001">
    <property type="protein sequence ID" value="MDS1269166.1"/>
    <property type="molecule type" value="Genomic_DNA"/>
</dbReference>
<keyword evidence="4 6" id="KW-0472">Membrane</keyword>
<sequence length="674" mass="72396">MPERPRPRIDLQAVFGLASGDWDWRLGIRAAVAMGVAFAVAAALVEPAAGVVAALGSFTVLYERSTPYARRAVTLSWVAVGFVVCVAIGSLSASLSPWLGALAIGGVAGLATWVCQSLRVDKPAAFMFILVCAIATIMPGGVAALPTHVGLAALGAGVGWVTSMSGALVGSRQPEFDAVSHAFREIAELMRAVGTTRFDHAQHEASVAVAEAWRVMLLAQTRGYRDTPAAARLRALLRWVSDIHLSLTDLALARHEPMPDEVAAFCEQLATAVARPQLAPAGEDLDALRHGLRPRTAQARVYSALSRAAQVAGREEHDAQGPGLHLHDRRYPPVWDALRSGLRTDNLIRPTALRMAITVAAAGVVGLALDLERFYWISLTAATVLQGGNVVLTANRSTQRSLGTIVGVFIAVGILAQHPPLWAVIAIAAVAHGLAQATMPRNFLYASILLTPMALILAYTAQPYPVAELAQDRVVDTVLGAVVGVAGALLLWRSASAARLPQVIDEVVQQARTTVAAVLDPEEPISPRRAYQLRRDLRGALLSLRGVYESAIGDVPRARGTQPLWPVVIATQRVGYLALAMLAQSDPPPASYITRQRVDLAFAELASALRERRSPRLGALPRLTDYPRLQMELRALAQSMRTAVAEDEHTAALERQRREQQEQRRAREEPDADL</sequence>
<dbReference type="Pfam" id="PF13515">
    <property type="entry name" value="FUSC_2"/>
    <property type="match status" value="1"/>
</dbReference>
<feature type="transmembrane region" description="Helical" evidence="6">
    <location>
        <begin position="125"/>
        <end position="145"/>
    </location>
</feature>
<gene>
    <name evidence="8" type="ORF">RIF23_02520</name>
</gene>
<evidence type="ECO:0000256" key="3">
    <source>
        <dbReference type="ARBA" id="ARBA00022989"/>
    </source>
</evidence>
<feature type="transmembrane region" description="Helical" evidence="6">
    <location>
        <begin position="375"/>
        <end position="394"/>
    </location>
</feature>
<evidence type="ECO:0000256" key="4">
    <source>
        <dbReference type="ARBA" id="ARBA00023136"/>
    </source>
</evidence>
<feature type="transmembrane region" description="Helical" evidence="6">
    <location>
        <begin position="98"/>
        <end position="118"/>
    </location>
</feature>
<feature type="transmembrane region" description="Helical" evidence="6">
    <location>
        <begin position="31"/>
        <end position="61"/>
    </location>
</feature>
<organism evidence="8 9">
    <name type="scientific">Lipingzhangella rawalii</name>
    <dbReference type="NCBI Taxonomy" id="2055835"/>
    <lineage>
        <taxon>Bacteria</taxon>
        <taxon>Bacillati</taxon>
        <taxon>Actinomycetota</taxon>
        <taxon>Actinomycetes</taxon>
        <taxon>Streptosporangiales</taxon>
        <taxon>Nocardiopsidaceae</taxon>
        <taxon>Lipingzhangella</taxon>
    </lineage>
</organism>
<protein>
    <submittedName>
        <fullName evidence="8">FUSC family protein</fullName>
    </submittedName>
</protein>
<evidence type="ECO:0000256" key="2">
    <source>
        <dbReference type="ARBA" id="ARBA00022692"/>
    </source>
</evidence>
<evidence type="ECO:0000313" key="8">
    <source>
        <dbReference type="EMBL" id="MDS1269166.1"/>
    </source>
</evidence>
<feature type="transmembrane region" description="Helical" evidence="6">
    <location>
        <begin position="352"/>
        <end position="369"/>
    </location>
</feature>
<name>A0ABU2H1I6_9ACTN</name>
<dbReference type="InterPro" id="IPR049453">
    <property type="entry name" value="Memb_transporter_dom"/>
</dbReference>
<feature type="transmembrane region" description="Helical" evidence="6">
    <location>
        <begin position="443"/>
        <end position="461"/>
    </location>
</feature>
<dbReference type="RefSeq" id="WP_310910675.1">
    <property type="nucleotide sequence ID" value="NZ_JAVLVT010000001.1"/>
</dbReference>
<comment type="subcellular location">
    <subcellularLocation>
        <location evidence="1">Membrane</location>
        <topology evidence="1">Multi-pass membrane protein</topology>
    </subcellularLocation>
</comment>
<feature type="domain" description="Integral membrane bound transporter" evidence="7">
    <location>
        <begin position="362"/>
        <end position="486"/>
    </location>
</feature>
<dbReference type="Proteomes" id="UP001250214">
    <property type="component" value="Unassembled WGS sequence"/>
</dbReference>
<evidence type="ECO:0000256" key="5">
    <source>
        <dbReference type="SAM" id="MobiDB-lite"/>
    </source>
</evidence>
<keyword evidence="2 6" id="KW-0812">Transmembrane</keyword>
<feature type="region of interest" description="Disordered" evidence="5">
    <location>
        <begin position="644"/>
        <end position="674"/>
    </location>
</feature>
<accession>A0ABU2H1I6</accession>
<reference evidence="9" key="1">
    <citation type="submission" date="2023-07" db="EMBL/GenBank/DDBJ databases">
        <title>Novel species in the genus Lipingzhangella isolated from Sambhar Salt Lake.</title>
        <authorList>
            <person name="Jiya N."/>
            <person name="Kajale S."/>
            <person name="Sharma A."/>
        </authorList>
    </citation>
    <scope>NUCLEOTIDE SEQUENCE [LARGE SCALE GENOMIC DNA]</scope>
    <source>
        <strain evidence="9">LS1_29</strain>
    </source>
</reference>
<evidence type="ECO:0000313" key="9">
    <source>
        <dbReference type="Proteomes" id="UP001250214"/>
    </source>
</evidence>
<comment type="caution">
    <text evidence="8">The sequence shown here is derived from an EMBL/GenBank/DDBJ whole genome shotgun (WGS) entry which is preliminary data.</text>
</comment>
<feature type="transmembrane region" description="Helical" evidence="6">
    <location>
        <begin position="151"/>
        <end position="170"/>
    </location>
</feature>
<feature type="transmembrane region" description="Helical" evidence="6">
    <location>
        <begin position="73"/>
        <end position="92"/>
    </location>
</feature>
<feature type="transmembrane region" description="Helical" evidence="6">
    <location>
        <begin position="406"/>
        <end position="431"/>
    </location>
</feature>
<keyword evidence="3 6" id="KW-1133">Transmembrane helix</keyword>
<evidence type="ECO:0000256" key="1">
    <source>
        <dbReference type="ARBA" id="ARBA00004141"/>
    </source>
</evidence>
<feature type="transmembrane region" description="Helical" evidence="6">
    <location>
        <begin position="473"/>
        <end position="492"/>
    </location>
</feature>
<proteinExistence type="predicted"/>
<keyword evidence="9" id="KW-1185">Reference proteome</keyword>
<evidence type="ECO:0000259" key="7">
    <source>
        <dbReference type="Pfam" id="PF13515"/>
    </source>
</evidence>
<evidence type="ECO:0000256" key="6">
    <source>
        <dbReference type="SAM" id="Phobius"/>
    </source>
</evidence>